<dbReference type="PANTHER" id="PTHR11910">
    <property type="entry name" value="ATP SYNTHASE DELTA CHAIN"/>
    <property type="match status" value="1"/>
</dbReference>
<dbReference type="PRINTS" id="PR00125">
    <property type="entry name" value="ATPASEDELTA"/>
</dbReference>
<dbReference type="STRING" id="390640.SAMN04488034_101403"/>
<evidence type="ECO:0000313" key="8">
    <source>
        <dbReference type="EMBL" id="SEE38379.1"/>
    </source>
</evidence>
<dbReference type="Pfam" id="PF00213">
    <property type="entry name" value="OSCP"/>
    <property type="match status" value="1"/>
</dbReference>
<proteinExistence type="inferred from homology"/>
<comment type="similarity">
    <text evidence="7">Belongs to the ATPase delta chain family.</text>
</comment>
<protein>
    <recommendedName>
        <fullName evidence="7">ATP synthase subunit delta</fullName>
    </recommendedName>
    <alternativeName>
        <fullName evidence="7">ATP synthase F(1) sector subunit delta</fullName>
    </alternativeName>
    <alternativeName>
        <fullName evidence="7">F-type ATPase subunit delta</fullName>
        <shortName evidence="7">F-ATPase subunit delta</shortName>
    </alternativeName>
</protein>
<name>A0A1H5IDV3_9FLAO</name>
<keyword evidence="7" id="KW-0139">CF(1)</keyword>
<dbReference type="RefSeq" id="WP_093111213.1">
    <property type="nucleotide sequence ID" value="NZ_FNGG01000001.1"/>
</dbReference>
<evidence type="ECO:0000256" key="2">
    <source>
        <dbReference type="ARBA" id="ARBA00022448"/>
    </source>
</evidence>
<sequence>MQGSKAALRYAKAIFSLAKDKEVTKEVNDDMVLIRETIDGTGDLRTFLKSPVIKDSIKKNALLEIFKDVNGITSGMFDLLMENNRLEILSQVAAKYMFLYDQMNNVQVAKVTTAIPLTPALETKIQQKVKELTGNEAKIENIIDESIIGGFILRVGDIQYNGSVQAQLNNLKREFKNNTYVSKI</sequence>
<comment type="function">
    <text evidence="7">This protein is part of the stalk that links CF(0) to CF(1). It either transmits conformational changes from CF(0) to CF(1) or is implicated in proton conduction.</text>
</comment>
<dbReference type="HAMAP" id="MF_01416">
    <property type="entry name" value="ATP_synth_delta_bact"/>
    <property type="match status" value="1"/>
</dbReference>
<evidence type="ECO:0000313" key="9">
    <source>
        <dbReference type="Proteomes" id="UP000199448"/>
    </source>
</evidence>
<evidence type="ECO:0000256" key="7">
    <source>
        <dbReference type="HAMAP-Rule" id="MF_01416"/>
    </source>
</evidence>
<dbReference type="SUPFAM" id="SSF47928">
    <property type="entry name" value="N-terminal domain of the delta subunit of the F1F0-ATP synthase"/>
    <property type="match status" value="1"/>
</dbReference>
<dbReference type="Gene3D" id="1.10.520.20">
    <property type="entry name" value="N-terminal domain of the delta subunit of the F1F0-ATP synthase"/>
    <property type="match status" value="1"/>
</dbReference>
<evidence type="ECO:0000256" key="4">
    <source>
        <dbReference type="ARBA" id="ARBA00023065"/>
    </source>
</evidence>
<keyword evidence="3 7" id="KW-0375">Hydrogen ion transport</keyword>
<dbReference type="GO" id="GO:0046933">
    <property type="term" value="F:proton-transporting ATP synthase activity, rotational mechanism"/>
    <property type="evidence" value="ECO:0007669"/>
    <property type="project" value="UniProtKB-UniRule"/>
</dbReference>
<evidence type="ECO:0000256" key="6">
    <source>
        <dbReference type="ARBA" id="ARBA00023310"/>
    </source>
</evidence>
<keyword evidence="2 7" id="KW-0813">Transport</keyword>
<keyword evidence="4 7" id="KW-0406">Ion transport</keyword>
<accession>A0A1H5IDV3</accession>
<keyword evidence="5 7" id="KW-0472">Membrane</keyword>
<keyword evidence="6 7" id="KW-0066">ATP synthesis</keyword>
<organism evidence="8 9">
    <name type="scientific">Salinimicrobium catena</name>
    <dbReference type="NCBI Taxonomy" id="390640"/>
    <lineage>
        <taxon>Bacteria</taxon>
        <taxon>Pseudomonadati</taxon>
        <taxon>Bacteroidota</taxon>
        <taxon>Flavobacteriia</taxon>
        <taxon>Flavobacteriales</taxon>
        <taxon>Flavobacteriaceae</taxon>
        <taxon>Salinimicrobium</taxon>
    </lineage>
</organism>
<dbReference type="OrthoDB" id="9802471at2"/>
<dbReference type="GO" id="GO:0005886">
    <property type="term" value="C:plasma membrane"/>
    <property type="evidence" value="ECO:0007669"/>
    <property type="project" value="UniProtKB-SubCell"/>
</dbReference>
<evidence type="ECO:0000256" key="5">
    <source>
        <dbReference type="ARBA" id="ARBA00023136"/>
    </source>
</evidence>
<evidence type="ECO:0000256" key="1">
    <source>
        <dbReference type="ARBA" id="ARBA00004370"/>
    </source>
</evidence>
<gene>
    <name evidence="7" type="primary">atpH</name>
    <name evidence="8" type="ORF">SAMN04488034_101403</name>
</gene>
<dbReference type="InterPro" id="IPR000711">
    <property type="entry name" value="ATPase_OSCP/dsu"/>
</dbReference>
<dbReference type="AlphaFoldDB" id="A0A1H5IDV3"/>
<dbReference type="NCBIfam" id="TIGR01145">
    <property type="entry name" value="ATP_synt_delta"/>
    <property type="match status" value="1"/>
</dbReference>
<dbReference type="GO" id="GO:0045259">
    <property type="term" value="C:proton-transporting ATP synthase complex"/>
    <property type="evidence" value="ECO:0007669"/>
    <property type="project" value="UniProtKB-KW"/>
</dbReference>
<comment type="function">
    <text evidence="7">F(1)F(0) ATP synthase produces ATP from ADP in the presence of a proton or sodium gradient. F-type ATPases consist of two structural domains, F(1) containing the extramembraneous catalytic core and F(0) containing the membrane proton channel, linked together by a central stalk and a peripheral stalk. During catalysis, ATP synthesis in the catalytic domain of F(1) is coupled via a rotary mechanism of the central stalk subunits to proton translocation.</text>
</comment>
<keyword evidence="9" id="KW-1185">Reference proteome</keyword>
<reference evidence="8 9" key="1">
    <citation type="submission" date="2016-10" db="EMBL/GenBank/DDBJ databases">
        <authorList>
            <person name="de Groot N.N."/>
        </authorList>
    </citation>
    <scope>NUCLEOTIDE SEQUENCE [LARGE SCALE GENOMIC DNA]</scope>
    <source>
        <strain evidence="8 9">DSM 23553</strain>
    </source>
</reference>
<dbReference type="EMBL" id="FNUG01000001">
    <property type="protein sequence ID" value="SEE38379.1"/>
    <property type="molecule type" value="Genomic_DNA"/>
</dbReference>
<dbReference type="InterPro" id="IPR026015">
    <property type="entry name" value="ATP_synth_OSCP/delta_N_sf"/>
</dbReference>
<dbReference type="Proteomes" id="UP000199448">
    <property type="component" value="Unassembled WGS sequence"/>
</dbReference>
<evidence type="ECO:0000256" key="3">
    <source>
        <dbReference type="ARBA" id="ARBA00022781"/>
    </source>
</evidence>
<comment type="subcellular location">
    <subcellularLocation>
        <location evidence="7">Cell membrane</location>
        <topology evidence="7">Peripheral membrane protein</topology>
    </subcellularLocation>
    <subcellularLocation>
        <location evidence="1">Membrane</location>
    </subcellularLocation>
</comment>
<keyword evidence="7" id="KW-1003">Cell membrane</keyword>